<dbReference type="AlphaFoldDB" id="A0A5E4TU66"/>
<evidence type="ECO:0000313" key="2">
    <source>
        <dbReference type="Proteomes" id="UP000343335"/>
    </source>
</evidence>
<reference evidence="1 2" key="1">
    <citation type="submission" date="2019-08" db="EMBL/GenBank/DDBJ databases">
        <authorList>
            <person name="Peeters C."/>
        </authorList>
    </citation>
    <scope>NUCLEOTIDE SEQUENCE [LARGE SCALE GENOMIC DNA]</scope>
    <source>
        <strain evidence="1 2">LMG 31010</strain>
    </source>
</reference>
<name>A0A5E4TU66_9BURK</name>
<organism evidence="1 2">
    <name type="scientific">Pandoraea commovens</name>
    <dbReference type="NCBI Taxonomy" id="2508289"/>
    <lineage>
        <taxon>Bacteria</taxon>
        <taxon>Pseudomonadati</taxon>
        <taxon>Pseudomonadota</taxon>
        <taxon>Betaproteobacteria</taxon>
        <taxon>Burkholderiales</taxon>
        <taxon>Burkholderiaceae</taxon>
        <taxon>Pandoraea</taxon>
    </lineage>
</organism>
<gene>
    <name evidence="1" type="ORF">PCO31010_01651</name>
</gene>
<sequence length="204" mass="21941">MSAALISRSLMFSPSALPSPVLTSALRQTLPSDDIHAPVRQALYNVLADKYTVLIDCASERGVLPPDVRERVCGDLGRAILRACVKDPTRLESAVVLLYGDAEACASTRALINEAFPVIVMVPTERDVTLYRDDEVIATFGKVPHKPWTFLRVALDIAGEAGKGAEVLSYAGPYGDAAMHDAIPVSFPLQDRVGVSTHPARLTT</sequence>
<accession>A0A5E4TU66</accession>
<proteinExistence type="predicted"/>
<evidence type="ECO:0000313" key="1">
    <source>
        <dbReference type="EMBL" id="VVD91151.1"/>
    </source>
</evidence>
<dbReference type="Proteomes" id="UP000343335">
    <property type="component" value="Unassembled WGS sequence"/>
</dbReference>
<dbReference type="EMBL" id="CABPSA010000002">
    <property type="protein sequence ID" value="VVD91151.1"/>
    <property type="molecule type" value="Genomic_DNA"/>
</dbReference>
<protein>
    <submittedName>
        <fullName evidence="1">Uncharacterized protein</fullName>
    </submittedName>
</protein>